<dbReference type="KEGG" id="ppd:Ppro_3802"/>
<feature type="compositionally biased region" description="Basic and acidic residues" evidence="1">
    <location>
        <begin position="30"/>
        <end position="41"/>
    </location>
</feature>
<gene>
    <name evidence="2" type="ordered locus">Ppro_3802</name>
</gene>
<dbReference type="EMBL" id="CP000483">
    <property type="protein sequence ID" value="ABL01390.1"/>
    <property type="molecule type" value="Genomic_DNA"/>
</dbReference>
<keyword evidence="3" id="KW-1185">Reference proteome</keyword>
<evidence type="ECO:0000313" key="3">
    <source>
        <dbReference type="Proteomes" id="UP000006732"/>
    </source>
</evidence>
<dbReference type="RefSeq" id="WP_011733909.1">
    <property type="nucleotide sequence ID" value="NC_008607.1"/>
</dbReference>
<sequence length="158" mass="18115">MAGEQTKAATPPRNNRPPRDARTGASSTNGEERPRETAQERKMRLIKEDRSWNVVRNKTPDTADTVNLLNTCDEFMYRLRMTNFERGKLTYTDLQEYVQRYNQVKDSINDLNIDLAKALSLNYRPPRGFSNKKQTPALQHEEQILVVGEMAEMPAATA</sequence>
<dbReference type="HOGENOM" id="CLU_1667739_0_0_7"/>
<evidence type="ECO:0000313" key="2">
    <source>
        <dbReference type="EMBL" id="ABL01390.1"/>
    </source>
</evidence>
<evidence type="ECO:0000256" key="1">
    <source>
        <dbReference type="SAM" id="MobiDB-lite"/>
    </source>
</evidence>
<dbReference type="Proteomes" id="UP000006732">
    <property type="component" value="Plasmid pPRO1"/>
</dbReference>
<organism evidence="2 3">
    <name type="scientific">Pelobacter propionicus (strain DSM 2379 / NBRC 103807 / OttBd1)</name>
    <dbReference type="NCBI Taxonomy" id="338966"/>
    <lineage>
        <taxon>Bacteria</taxon>
        <taxon>Pseudomonadati</taxon>
        <taxon>Thermodesulfobacteriota</taxon>
        <taxon>Desulfuromonadia</taxon>
        <taxon>Desulfuromonadales</taxon>
        <taxon>Desulfuromonadaceae</taxon>
        <taxon>Pelobacter</taxon>
    </lineage>
</organism>
<reference evidence="2 3" key="1">
    <citation type="submission" date="2006-10" db="EMBL/GenBank/DDBJ databases">
        <title>Complete sequence of plasmid pPRO1 of Pelobacter propionicus DSM 2379.</title>
        <authorList>
            <consortium name="US DOE Joint Genome Institute"/>
            <person name="Copeland A."/>
            <person name="Lucas S."/>
            <person name="Lapidus A."/>
            <person name="Barry K."/>
            <person name="Detter J.C."/>
            <person name="Glavina del Rio T."/>
            <person name="Hammon N."/>
            <person name="Israni S."/>
            <person name="Dalin E."/>
            <person name="Tice H."/>
            <person name="Pitluck S."/>
            <person name="Saunders E."/>
            <person name="Brettin T."/>
            <person name="Bruce D."/>
            <person name="Han C."/>
            <person name="Tapia R."/>
            <person name="Schmutz J."/>
            <person name="Larimer F."/>
            <person name="Land M."/>
            <person name="Hauser L."/>
            <person name="Kyrpides N."/>
            <person name="Kim E."/>
            <person name="Lovley D."/>
            <person name="Richardson P."/>
        </authorList>
    </citation>
    <scope>NUCLEOTIDE SEQUENCE [LARGE SCALE GENOMIC DNA]</scope>
    <source>
        <strain evidence="3">DSM 2379 / NBRC 103807 / OttBd1</strain>
        <plasmid evidence="3">Plasmid pPRO1</plasmid>
    </source>
</reference>
<proteinExistence type="predicted"/>
<accession>A0R7T2</accession>
<geneLocation type="plasmid" evidence="2 3">
    <name>pPRO1</name>
</geneLocation>
<feature type="region of interest" description="Disordered" evidence="1">
    <location>
        <begin position="1"/>
        <end position="41"/>
    </location>
</feature>
<name>A0R7T2_PELPD</name>
<protein>
    <submittedName>
        <fullName evidence="2">Uncharacterized protein</fullName>
    </submittedName>
</protein>
<dbReference type="AlphaFoldDB" id="A0R7T2"/>
<dbReference type="OrthoDB" id="9990527at2"/>
<keyword evidence="2" id="KW-0614">Plasmid</keyword>